<name>A0A9I9E528_CUCME</name>
<dbReference type="EnsemblPlants" id="MELO3C028890.2.1">
    <property type="protein sequence ID" value="MELO3C028890.2.1"/>
    <property type="gene ID" value="MELO3C028890.2"/>
</dbReference>
<sequence>MHGHECGHGEHNEYLYYEASAEVTSRVPTRTREPREPEQHRV</sequence>
<organism evidence="2">
    <name type="scientific">Cucumis melo</name>
    <name type="common">Muskmelon</name>
    <dbReference type="NCBI Taxonomy" id="3656"/>
    <lineage>
        <taxon>Eukaryota</taxon>
        <taxon>Viridiplantae</taxon>
        <taxon>Streptophyta</taxon>
        <taxon>Embryophyta</taxon>
        <taxon>Tracheophyta</taxon>
        <taxon>Spermatophyta</taxon>
        <taxon>Magnoliopsida</taxon>
        <taxon>eudicotyledons</taxon>
        <taxon>Gunneridae</taxon>
        <taxon>Pentapetalae</taxon>
        <taxon>rosids</taxon>
        <taxon>fabids</taxon>
        <taxon>Cucurbitales</taxon>
        <taxon>Cucurbitaceae</taxon>
        <taxon>Benincaseae</taxon>
        <taxon>Cucumis</taxon>
    </lineage>
</organism>
<evidence type="ECO:0000256" key="1">
    <source>
        <dbReference type="SAM" id="MobiDB-lite"/>
    </source>
</evidence>
<proteinExistence type="predicted"/>
<protein>
    <submittedName>
        <fullName evidence="2">Uncharacterized protein</fullName>
    </submittedName>
</protein>
<accession>A0A9I9E528</accession>
<evidence type="ECO:0000313" key="2">
    <source>
        <dbReference type="EnsemblPlants" id="MELO3C028890.2.1"/>
    </source>
</evidence>
<dbReference type="AlphaFoldDB" id="A0A9I9E528"/>
<feature type="compositionally biased region" description="Basic and acidic residues" evidence="1">
    <location>
        <begin position="30"/>
        <end position="42"/>
    </location>
</feature>
<feature type="region of interest" description="Disordered" evidence="1">
    <location>
        <begin position="18"/>
        <end position="42"/>
    </location>
</feature>
<dbReference type="Gramene" id="MELO3C028890.2.1">
    <property type="protein sequence ID" value="MELO3C028890.2.1"/>
    <property type="gene ID" value="MELO3C028890.2"/>
</dbReference>
<reference evidence="2" key="1">
    <citation type="submission" date="2023-03" db="UniProtKB">
        <authorList>
            <consortium name="EnsemblPlants"/>
        </authorList>
    </citation>
    <scope>IDENTIFICATION</scope>
</reference>